<evidence type="ECO:0000313" key="2">
    <source>
        <dbReference type="Proteomes" id="UP000054342"/>
    </source>
</evidence>
<evidence type="ECO:0000313" key="1">
    <source>
        <dbReference type="EMBL" id="KIW61274.1"/>
    </source>
</evidence>
<evidence type="ECO:0008006" key="3">
    <source>
        <dbReference type="Google" id="ProtNLM"/>
    </source>
</evidence>
<dbReference type="AlphaFoldDB" id="A0A0D2FMB6"/>
<gene>
    <name evidence="1" type="ORF">PV05_01417</name>
</gene>
<dbReference type="SUPFAM" id="SSF53335">
    <property type="entry name" value="S-adenosyl-L-methionine-dependent methyltransferases"/>
    <property type="match status" value="1"/>
</dbReference>
<dbReference type="RefSeq" id="XP_013321858.1">
    <property type="nucleotide sequence ID" value="XM_013466404.1"/>
</dbReference>
<proteinExistence type="predicted"/>
<organism evidence="1 2">
    <name type="scientific">Exophiala xenobiotica</name>
    <dbReference type="NCBI Taxonomy" id="348802"/>
    <lineage>
        <taxon>Eukaryota</taxon>
        <taxon>Fungi</taxon>
        <taxon>Dikarya</taxon>
        <taxon>Ascomycota</taxon>
        <taxon>Pezizomycotina</taxon>
        <taxon>Eurotiomycetes</taxon>
        <taxon>Chaetothyriomycetidae</taxon>
        <taxon>Chaetothyriales</taxon>
        <taxon>Herpotrichiellaceae</taxon>
        <taxon>Exophiala</taxon>
    </lineage>
</organism>
<dbReference type="GeneID" id="25323325"/>
<protein>
    <recommendedName>
        <fullName evidence="3">Methyltransferase domain-containing protein</fullName>
    </recommendedName>
</protein>
<reference evidence="1 2" key="1">
    <citation type="submission" date="2015-01" db="EMBL/GenBank/DDBJ databases">
        <title>The Genome Sequence of Exophiala xenobiotica CBS118157.</title>
        <authorList>
            <consortium name="The Broad Institute Genomics Platform"/>
            <person name="Cuomo C."/>
            <person name="de Hoog S."/>
            <person name="Gorbushina A."/>
            <person name="Stielow B."/>
            <person name="Teixiera M."/>
            <person name="Abouelleil A."/>
            <person name="Chapman S.B."/>
            <person name="Priest M."/>
            <person name="Young S.K."/>
            <person name="Wortman J."/>
            <person name="Nusbaum C."/>
            <person name="Birren B."/>
        </authorList>
    </citation>
    <scope>NUCLEOTIDE SEQUENCE [LARGE SCALE GENOMIC DNA]</scope>
    <source>
        <strain evidence="1 2">CBS 118157</strain>
    </source>
</reference>
<dbReference type="Proteomes" id="UP000054342">
    <property type="component" value="Unassembled WGS sequence"/>
</dbReference>
<dbReference type="Gene3D" id="3.40.50.150">
    <property type="entry name" value="Vaccinia Virus protein VP39"/>
    <property type="match status" value="1"/>
</dbReference>
<dbReference type="InterPro" id="IPR029063">
    <property type="entry name" value="SAM-dependent_MTases_sf"/>
</dbReference>
<dbReference type="EMBL" id="KN847317">
    <property type="protein sequence ID" value="KIW61274.1"/>
    <property type="molecule type" value="Genomic_DNA"/>
</dbReference>
<dbReference type="CDD" id="cd02440">
    <property type="entry name" value="AdoMet_MTases"/>
    <property type="match status" value="1"/>
</dbReference>
<name>A0A0D2FMB6_9EURO</name>
<keyword evidence="2" id="KW-1185">Reference proteome</keyword>
<dbReference type="OrthoDB" id="417697at2759"/>
<sequence length="273" mass="30281">MGSGSIVPTPSDGLTAQHALFVLKNGFLLHPKIAGHVEEHGESLEIADVAAGNAVVGLSLAHEYPRARVLALDISAEQYPPAWTRPANIEFGLWNFFNPLAPELVGRFDVVHIRAICAPLINGGRDAVIKKLIQMLRPNGYLQWYECVSQCFAEVDQSLNPLPLSADYFRLLEKYTALLSSTQQNFDNLTTNLQRHGLVDVERTGSPSIPYLLKQETDFVFWTCEEILDTLVHRKEIGLDVHELEKARGQLAAELAGGKCLMYTMATFIGRKP</sequence>
<accession>A0A0D2FMB6</accession>
<dbReference type="HOGENOM" id="CLU_010595_9_1_1"/>
<dbReference type="STRING" id="348802.A0A0D2FMB6"/>